<dbReference type="GO" id="GO:0000785">
    <property type="term" value="C:chromatin"/>
    <property type="evidence" value="ECO:0007669"/>
    <property type="project" value="TreeGrafter"/>
</dbReference>
<dbReference type="EMBL" id="JANBUO010000210">
    <property type="protein sequence ID" value="KAJ2806244.1"/>
    <property type="molecule type" value="Genomic_DNA"/>
</dbReference>
<organism evidence="8 9">
    <name type="scientific">Coemansia guatemalensis</name>
    <dbReference type="NCBI Taxonomy" id="2761395"/>
    <lineage>
        <taxon>Eukaryota</taxon>
        <taxon>Fungi</taxon>
        <taxon>Fungi incertae sedis</taxon>
        <taxon>Zoopagomycota</taxon>
        <taxon>Kickxellomycotina</taxon>
        <taxon>Kickxellomycetes</taxon>
        <taxon>Kickxellales</taxon>
        <taxon>Kickxellaceae</taxon>
        <taxon>Coemansia</taxon>
    </lineage>
</organism>
<feature type="coiled-coil region" evidence="6">
    <location>
        <begin position="28"/>
        <end position="55"/>
    </location>
</feature>
<keyword evidence="2" id="KW-0132">Cell division</keyword>
<evidence type="ECO:0000256" key="7">
    <source>
        <dbReference type="SAM" id="MobiDB-lite"/>
    </source>
</evidence>
<dbReference type="AlphaFoldDB" id="A0A9W8LU93"/>
<dbReference type="OrthoDB" id="200660at2759"/>
<evidence type="ECO:0000256" key="6">
    <source>
        <dbReference type="SAM" id="Coils"/>
    </source>
</evidence>
<evidence type="ECO:0000313" key="8">
    <source>
        <dbReference type="EMBL" id="KAJ2806244.1"/>
    </source>
</evidence>
<sequence>MTNDDEPQGLSFRPKLFAGASQKKTVPTPELYKQLKKLSKELNGLQQETVDTQSLDAVTKQLLAPALLKHSEQGVVAYVTCCIADILRLYAPEAPYNDDEVRLVFNVFIDQLQLLSDDSNQFFALREYLLTSLATVRTPALIALLPGAEDIISRFFTVLFGVVAPGQPHNIYLQVLDILRQLIEERKSVPQDVVDVILLQFTKRRQQDNSAAHQLAGDLATGTSDILQRYIYQYFNDVIVNAAQQRSEQQRGEGDGAANSSLDDLRSAHYLILELNKAAPGTLLNVIPQLEEELSVEDVDIRVLSTGVLGEMFAEKGFMLAKRYESTWKTWKGRRADASSLVRIQWVEHAVSLYQHQPQLSRELGEHIVEKLKDVDERVRQAACHSLGLLELSTAVQNAIGHDVIEALGERCKDRKAAVRSEAIIALATLYSQVLGALEKGDATARERWGGIPSKIFVLRYINDPDIDSKVESILTGAILNFAKIKDDRAKCARLLLVFDSLTTKARNGFFSYMRRQQEVIRLTDVFLRLCEGQGESDGGSEDGTEQRLRQLIIKISARFPDKVKMENALSQLASLRDAEVCKGLRATMDPNNDIKAVRKWQKSSLKRLSSLAPNLLDTTAPLWKCVGLTTINRVLVPFLIEHASATGTAAATHGEPQFHHAADTLLTYIANVFPEMLRLCSDELFVVSELRSRDIAATEERLALMVRFAKAIPKAVPSTEDLKNQLAEFVRSGNLRQAKYAAFLITQIPGAAELCAALTSDVVDNLDNRHIERRAPSVAALARFAQYAPAAYATYSDRISQIIAQGILSGEQTGSGTEGDSEWQPREDLEDAELTRIYAVKVLSNWLVGAERPTREAVQTVVGTLRRLVRGGGGRDRSRTAADQHVLLVAASGMLKIAARAQLDRLLSAADVQSLAMVVQDPCYEVRSTFLQKKLIPLLVSHRIHARFIPLLFLVEFEVEESVRKNVEHVVEQRLAQLRPTPGSPSAVEDSLCRFLHMLAHHPDWDDTQPVATLDLFARYIEFYIGCVCVAQNVSLLFCYAGELKAYRNRAVPDGVNHNIGNDTFTNRLYVLSELAQYLLREKSMSANWPVNVYPGKLSLPEELFEPLSDVDKSEIPRKSFLDPEFVAQRAKSSGASRQ</sequence>
<keyword evidence="9" id="KW-1185">Reference proteome</keyword>
<accession>A0A9W8LU93</accession>
<evidence type="ECO:0000256" key="3">
    <source>
        <dbReference type="ARBA" id="ARBA00022776"/>
    </source>
</evidence>
<proteinExistence type="predicted"/>
<feature type="region of interest" description="Disordered" evidence="7">
    <location>
        <begin position="1"/>
        <end position="25"/>
    </location>
</feature>
<keyword evidence="5" id="KW-0131">Cell cycle</keyword>
<comment type="caution">
    <text evidence="8">The sequence shown here is derived from an EMBL/GenBank/DDBJ whole genome shotgun (WGS) entry which is preliminary data.</text>
</comment>
<dbReference type="GO" id="GO:0006281">
    <property type="term" value="P:DNA repair"/>
    <property type="evidence" value="ECO:0007669"/>
    <property type="project" value="TreeGrafter"/>
</dbReference>
<evidence type="ECO:0000256" key="2">
    <source>
        <dbReference type="ARBA" id="ARBA00022618"/>
    </source>
</evidence>
<gene>
    <name evidence="8" type="primary">PDS5</name>
    <name evidence="8" type="ORF">H4R20_001761</name>
</gene>
<dbReference type="Pfam" id="PF20168">
    <property type="entry name" value="PDS5"/>
    <property type="match status" value="1"/>
</dbReference>
<dbReference type="PANTHER" id="PTHR12663:SF0">
    <property type="entry name" value="PRECOCIOUS DISSOCIATION OF SISTERS 5, ISOFORM A"/>
    <property type="match status" value="1"/>
</dbReference>
<dbReference type="GO" id="GO:0007064">
    <property type="term" value="P:mitotic sister chromatid cohesion"/>
    <property type="evidence" value="ECO:0007669"/>
    <property type="project" value="InterPro"/>
</dbReference>
<name>A0A9W8LU93_9FUNG</name>
<reference evidence="8" key="1">
    <citation type="submission" date="2022-07" db="EMBL/GenBank/DDBJ databases">
        <title>Phylogenomic reconstructions and comparative analyses of Kickxellomycotina fungi.</title>
        <authorList>
            <person name="Reynolds N.K."/>
            <person name="Stajich J.E."/>
            <person name="Barry K."/>
            <person name="Grigoriev I.V."/>
            <person name="Crous P."/>
            <person name="Smith M.E."/>
        </authorList>
    </citation>
    <scope>NUCLEOTIDE SEQUENCE</scope>
    <source>
        <strain evidence="8">NRRL 1565</strain>
    </source>
</reference>
<evidence type="ECO:0000256" key="4">
    <source>
        <dbReference type="ARBA" id="ARBA00023242"/>
    </source>
</evidence>
<dbReference type="PANTHER" id="PTHR12663">
    <property type="entry name" value="ANDROGEN INDUCED INHIBITOR OF PROLIFERATION AS3 / PDS5-RELATED"/>
    <property type="match status" value="1"/>
</dbReference>
<keyword evidence="3" id="KW-0498">Mitosis</keyword>
<dbReference type="CDD" id="cd19953">
    <property type="entry name" value="PDS5"/>
    <property type="match status" value="1"/>
</dbReference>
<dbReference type="Gene3D" id="1.25.10.10">
    <property type="entry name" value="Leucine-rich Repeat Variant"/>
    <property type="match status" value="1"/>
</dbReference>
<dbReference type="SUPFAM" id="SSF48371">
    <property type="entry name" value="ARM repeat"/>
    <property type="match status" value="1"/>
</dbReference>
<dbReference type="Proteomes" id="UP001140094">
    <property type="component" value="Unassembled WGS sequence"/>
</dbReference>
<dbReference type="GO" id="GO:0005634">
    <property type="term" value="C:nucleus"/>
    <property type="evidence" value="ECO:0007669"/>
    <property type="project" value="UniProtKB-SubCell"/>
</dbReference>
<protein>
    <submittedName>
        <fullName evidence="8">Sister chromatid cohesion protein pds5</fullName>
    </submittedName>
</protein>
<feature type="non-terminal residue" evidence="8">
    <location>
        <position position="1140"/>
    </location>
</feature>
<dbReference type="InterPro" id="IPR011989">
    <property type="entry name" value="ARM-like"/>
</dbReference>
<evidence type="ECO:0000256" key="1">
    <source>
        <dbReference type="ARBA" id="ARBA00004123"/>
    </source>
</evidence>
<evidence type="ECO:0000313" key="9">
    <source>
        <dbReference type="Proteomes" id="UP001140094"/>
    </source>
</evidence>
<comment type="subcellular location">
    <subcellularLocation>
        <location evidence="1">Nucleus</location>
    </subcellularLocation>
</comment>
<dbReference type="InterPro" id="IPR016024">
    <property type="entry name" value="ARM-type_fold"/>
</dbReference>
<dbReference type="GO" id="GO:0051301">
    <property type="term" value="P:cell division"/>
    <property type="evidence" value="ECO:0007669"/>
    <property type="project" value="UniProtKB-KW"/>
</dbReference>
<keyword evidence="4" id="KW-0539">Nucleus</keyword>
<keyword evidence="6" id="KW-0175">Coiled coil</keyword>
<dbReference type="InterPro" id="IPR039776">
    <property type="entry name" value="Pds5"/>
</dbReference>
<evidence type="ECO:0000256" key="5">
    <source>
        <dbReference type="ARBA" id="ARBA00023306"/>
    </source>
</evidence>